<evidence type="ECO:0000313" key="4">
    <source>
        <dbReference type="Proteomes" id="UP001530400"/>
    </source>
</evidence>
<feature type="region of interest" description="Disordered" evidence="1">
    <location>
        <begin position="280"/>
        <end position="304"/>
    </location>
</feature>
<evidence type="ECO:0000256" key="1">
    <source>
        <dbReference type="SAM" id="MobiDB-lite"/>
    </source>
</evidence>
<proteinExistence type="predicted"/>
<feature type="compositionally biased region" description="Polar residues" evidence="1">
    <location>
        <begin position="288"/>
        <end position="304"/>
    </location>
</feature>
<evidence type="ECO:0000313" key="3">
    <source>
        <dbReference type="EMBL" id="KAL3770532.1"/>
    </source>
</evidence>
<feature type="transmembrane region" description="Helical" evidence="2">
    <location>
        <begin position="228"/>
        <end position="247"/>
    </location>
</feature>
<sequence>MTITTTDSANAAPLGEETASPTTPPSSEIEDEDSTAATEPEATPPNEARPTATNASRESSDCSCCPLGYYVAIPILLSTFGWFTRLTQDGCDYARLTGPTMIELTNDPSLPFIEVGFHQYREPTKGDNGEWYIDYKTACEDYNTDVVDMDGVWTFAKIAGYLSLVLGGAGALFLWFSSCFLYSKTTWRWAGYELLFATVMLLLTYSWFGTSLCRGDGDRCTLSYGSKADLLSLILWVLSTISIFVRFPGPRRASTEQSNARSAPVPIELEMSQPSVNLQQMEQQQQQVSTNALDSNQPNIPEIS</sequence>
<accession>A0ABD3N3G4</accession>
<feature type="transmembrane region" description="Helical" evidence="2">
    <location>
        <begin position="189"/>
        <end position="208"/>
    </location>
</feature>
<dbReference type="EMBL" id="JALLPJ020001308">
    <property type="protein sequence ID" value="KAL3770532.1"/>
    <property type="molecule type" value="Genomic_DNA"/>
</dbReference>
<reference evidence="3 4" key="1">
    <citation type="submission" date="2024-10" db="EMBL/GenBank/DDBJ databases">
        <title>Updated reference genomes for cyclostephanoid diatoms.</title>
        <authorList>
            <person name="Roberts W.R."/>
            <person name="Alverson A.J."/>
        </authorList>
    </citation>
    <scope>NUCLEOTIDE SEQUENCE [LARGE SCALE GENOMIC DNA]</scope>
    <source>
        <strain evidence="3 4">AJA010-31</strain>
    </source>
</reference>
<comment type="caution">
    <text evidence="3">The sequence shown here is derived from an EMBL/GenBank/DDBJ whole genome shotgun (WGS) entry which is preliminary data.</text>
</comment>
<organism evidence="3 4">
    <name type="scientific">Cyclotella atomus</name>
    <dbReference type="NCBI Taxonomy" id="382360"/>
    <lineage>
        <taxon>Eukaryota</taxon>
        <taxon>Sar</taxon>
        <taxon>Stramenopiles</taxon>
        <taxon>Ochrophyta</taxon>
        <taxon>Bacillariophyta</taxon>
        <taxon>Coscinodiscophyceae</taxon>
        <taxon>Thalassiosirophycidae</taxon>
        <taxon>Stephanodiscales</taxon>
        <taxon>Stephanodiscaceae</taxon>
        <taxon>Cyclotella</taxon>
    </lineage>
</organism>
<feature type="transmembrane region" description="Helical" evidence="2">
    <location>
        <begin position="158"/>
        <end position="182"/>
    </location>
</feature>
<gene>
    <name evidence="3" type="ORF">ACHAWO_002249</name>
</gene>
<name>A0ABD3N3G4_9STRA</name>
<keyword evidence="4" id="KW-1185">Reference proteome</keyword>
<feature type="region of interest" description="Disordered" evidence="1">
    <location>
        <begin position="1"/>
        <end position="60"/>
    </location>
</feature>
<keyword evidence="2" id="KW-0472">Membrane</keyword>
<protein>
    <recommendedName>
        <fullName evidence="5">MARVEL domain-containing protein</fullName>
    </recommendedName>
</protein>
<keyword evidence="2" id="KW-1133">Transmembrane helix</keyword>
<evidence type="ECO:0000256" key="2">
    <source>
        <dbReference type="SAM" id="Phobius"/>
    </source>
</evidence>
<dbReference type="AlphaFoldDB" id="A0ABD3N3G4"/>
<keyword evidence="2" id="KW-0812">Transmembrane</keyword>
<dbReference type="Proteomes" id="UP001530400">
    <property type="component" value="Unassembled WGS sequence"/>
</dbReference>
<evidence type="ECO:0008006" key="5">
    <source>
        <dbReference type="Google" id="ProtNLM"/>
    </source>
</evidence>